<dbReference type="Gene3D" id="3.90.550.10">
    <property type="entry name" value="Spore Coat Polysaccharide Biosynthesis Protein SpsA, Chain A"/>
    <property type="match status" value="1"/>
</dbReference>
<comment type="caution">
    <text evidence="2">The sequence shown here is derived from an EMBL/GenBank/DDBJ whole genome shotgun (WGS) entry which is preliminary data.</text>
</comment>
<keyword evidence="2" id="KW-0808">Transferase</keyword>
<dbReference type="InterPro" id="IPR005069">
    <property type="entry name" value="Nucl-diP-sugar_transferase"/>
</dbReference>
<evidence type="ECO:0000313" key="2">
    <source>
        <dbReference type="EMBL" id="MCG2589859.1"/>
    </source>
</evidence>
<reference evidence="2" key="1">
    <citation type="submission" date="2022-01" db="EMBL/GenBank/DDBJ databases">
        <authorList>
            <person name="Wang Y."/>
        </authorList>
    </citation>
    <scope>NUCLEOTIDE SEQUENCE</scope>
    <source>
        <strain evidence="2">WB101</strain>
    </source>
</reference>
<proteinExistence type="predicted"/>
<protein>
    <submittedName>
        <fullName evidence="2">Nucleotide-diphospho-sugar transferase</fullName>
    </submittedName>
</protein>
<dbReference type="Pfam" id="PF03407">
    <property type="entry name" value="Nucleotid_trans"/>
    <property type="match status" value="1"/>
</dbReference>
<reference evidence="2" key="2">
    <citation type="submission" date="2024-05" db="EMBL/GenBank/DDBJ databases">
        <title>Rhodohalobacter halophilus gen. nov., sp. nov., a moderately halophilic member of the family Balneolaceae.</title>
        <authorList>
            <person name="Xia J."/>
        </authorList>
    </citation>
    <scope>NUCLEOTIDE SEQUENCE</scope>
    <source>
        <strain evidence="2">WB101</strain>
    </source>
</reference>
<name>A0ABS9KG68_9BACT</name>
<dbReference type="RefSeq" id="WP_237855217.1">
    <property type="nucleotide sequence ID" value="NZ_JAKLWS010000022.1"/>
</dbReference>
<keyword evidence="3" id="KW-1185">Reference proteome</keyword>
<dbReference type="EMBL" id="JAKLWS010000022">
    <property type="protein sequence ID" value="MCG2589859.1"/>
    <property type="molecule type" value="Genomic_DNA"/>
</dbReference>
<accession>A0ABS9KG68</accession>
<sequence>MSSEYAVIFLAWGDRYIKEVENCIKNSAPIHRHDTILITDPTTAINESDNLFSKVIRTEFKNDGLLRKTELIHHIPEGYKAYLFLDTDITVLENIDLGFEKAEKFSIAMVPSPFYSLNDFWDFSEIMKKERIPNKGQLQYNSGVIFFTLNHKVVEVFNRWYELGRKHKYHNDQPLLSMAMEQLGLNPYTLSPSFNYRGRGELISGKVFLWHSHLPYPKNINEFNSAWPPRRVIRGRLEEFADSASVKRILATRLKLFFKKVTSFTKR</sequence>
<organism evidence="2 3">
    <name type="scientific">Rhodohalobacter sulfatireducens</name>
    <dbReference type="NCBI Taxonomy" id="2911366"/>
    <lineage>
        <taxon>Bacteria</taxon>
        <taxon>Pseudomonadati</taxon>
        <taxon>Balneolota</taxon>
        <taxon>Balneolia</taxon>
        <taxon>Balneolales</taxon>
        <taxon>Balneolaceae</taxon>
        <taxon>Rhodohalobacter</taxon>
    </lineage>
</organism>
<dbReference type="SUPFAM" id="SSF53448">
    <property type="entry name" value="Nucleotide-diphospho-sugar transferases"/>
    <property type="match status" value="1"/>
</dbReference>
<evidence type="ECO:0000259" key="1">
    <source>
        <dbReference type="Pfam" id="PF03407"/>
    </source>
</evidence>
<dbReference type="GO" id="GO:0016740">
    <property type="term" value="F:transferase activity"/>
    <property type="evidence" value="ECO:0007669"/>
    <property type="project" value="UniProtKB-KW"/>
</dbReference>
<feature type="domain" description="Nucleotide-diphospho-sugar transferase" evidence="1">
    <location>
        <begin position="65"/>
        <end position="186"/>
    </location>
</feature>
<dbReference type="InterPro" id="IPR029044">
    <property type="entry name" value="Nucleotide-diphossugar_trans"/>
</dbReference>
<gene>
    <name evidence="2" type="ORF">L6773_14860</name>
</gene>
<evidence type="ECO:0000313" key="3">
    <source>
        <dbReference type="Proteomes" id="UP001165366"/>
    </source>
</evidence>
<dbReference type="Proteomes" id="UP001165366">
    <property type="component" value="Unassembled WGS sequence"/>
</dbReference>